<dbReference type="InterPro" id="IPR011989">
    <property type="entry name" value="ARM-like"/>
</dbReference>
<name>A0A0F7ZQ30_9HYPO</name>
<sequence length="418" mass="45594">MAPAPSRITSPLRSLLLAVILSASSLISASAAPSRPPPLSGDLICHTSNRSDCYPREFQPTHEFRIVHDDQDLPPGLHVRLNMQTGRKEAKINVPGEQDASLDGVPVDTGAIVVHPSQPDQEPQLPKDAPRYSPDGKIKKPPHESESFAAGLTMLRDGVVRPGHAFDEALVGLEDLSHDTYYGLRIAEDTEAVKALLCLMTGHNTPASTDTFVPRDHQAASILAGALQNNPSALRKVANAWPRFKNDKCAKGDDVQLGQVLYSSFTPSNNVDAAAAVKQSASSVKAKVSVINGLIKDKRLRGEFLRQNGMSRLLEVLLPKGQEWDGAQRKAGQLVLDNFLDADMGAQLGQWPRGSRLSVEQCKAQGTKTSEGCWDYHVARIMKENPGDDDHWSADLARRLAKARGQEMLVLEEEHREL</sequence>
<organism evidence="3 4">
    <name type="scientific">Hirsutella minnesotensis 3608</name>
    <dbReference type="NCBI Taxonomy" id="1043627"/>
    <lineage>
        <taxon>Eukaryota</taxon>
        <taxon>Fungi</taxon>
        <taxon>Dikarya</taxon>
        <taxon>Ascomycota</taxon>
        <taxon>Pezizomycotina</taxon>
        <taxon>Sordariomycetes</taxon>
        <taxon>Hypocreomycetidae</taxon>
        <taxon>Hypocreales</taxon>
        <taxon>Ophiocordycipitaceae</taxon>
        <taxon>Hirsutella</taxon>
    </lineage>
</organism>
<reference evidence="3 4" key="1">
    <citation type="journal article" date="2014" name="Genome Biol. Evol.">
        <title>Comparative genomics and transcriptomics analyses reveal divergent lifestyle features of nematode endoparasitic fungus Hirsutella minnesotensis.</title>
        <authorList>
            <person name="Lai Y."/>
            <person name="Liu K."/>
            <person name="Zhang X."/>
            <person name="Zhang X."/>
            <person name="Li K."/>
            <person name="Wang N."/>
            <person name="Shu C."/>
            <person name="Wu Y."/>
            <person name="Wang C."/>
            <person name="Bushley K.E."/>
            <person name="Xiang M."/>
            <person name="Liu X."/>
        </authorList>
    </citation>
    <scope>NUCLEOTIDE SEQUENCE [LARGE SCALE GENOMIC DNA]</scope>
    <source>
        <strain evidence="3 4">3608</strain>
    </source>
</reference>
<evidence type="ECO:0000256" key="1">
    <source>
        <dbReference type="SAM" id="MobiDB-lite"/>
    </source>
</evidence>
<gene>
    <name evidence="3" type="ORF">HIM_03871</name>
</gene>
<feature type="chain" id="PRO_5002526180" description="Nucleotide exchange factor SIL1" evidence="2">
    <location>
        <begin position="32"/>
        <end position="418"/>
    </location>
</feature>
<feature type="compositionally biased region" description="Basic and acidic residues" evidence="1">
    <location>
        <begin position="128"/>
        <end position="144"/>
    </location>
</feature>
<proteinExistence type="predicted"/>
<accession>A0A0F7ZQ30</accession>
<dbReference type="Proteomes" id="UP000054481">
    <property type="component" value="Unassembled WGS sequence"/>
</dbReference>
<feature type="region of interest" description="Disordered" evidence="1">
    <location>
        <begin position="114"/>
        <end position="144"/>
    </location>
</feature>
<dbReference type="AlphaFoldDB" id="A0A0F7ZQ30"/>
<dbReference type="Gene3D" id="1.25.10.10">
    <property type="entry name" value="Leucine-rich Repeat Variant"/>
    <property type="match status" value="1"/>
</dbReference>
<keyword evidence="2" id="KW-0732">Signal</keyword>
<dbReference type="EMBL" id="KQ030510">
    <property type="protein sequence ID" value="KJZ76535.1"/>
    <property type="molecule type" value="Genomic_DNA"/>
</dbReference>
<evidence type="ECO:0000313" key="4">
    <source>
        <dbReference type="Proteomes" id="UP000054481"/>
    </source>
</evidence>
<dbReference type="OrthoDB" id="448649at2759"/>
<feature type="signal peptide" evidence="2">
    <location>
        <begin position="1"/>
        <end position="31"/>
    </location>
</feature>
<evidence type="ECO:0000256" key="2">
    <source>
        <dbReference type="SAM" id="SignalP"/>
    </source>
</evidence>
<evidence type="ECO:0000313" key="3">
    <source>
        <dbReference type="EMBL" id="KJZ76535.1"/>
    </source>
</evidence>
<evidence type="ECO:0008006" key="5">
    <source>
        <dbReference type="Google" id="ProtNLM"/>
    </source>
</evidence>
<keyword evidence="4" id="KW-1185">Reference proteome</keyword>
<protein>
    <recommendedName>
        <fullName evidence="5">Nucleotide exchange factor SIL1</fullName>
    </recommendedName>
</protein>